<dbReference type="EMBL" id="BAAABX010000008">
    <property type="protein sequence ID" value="GAA0390446.1"/>
    <property type="molecule type" value="Genomic_DNA"/>
</dbReference>
<protein>
    <submittedName>
        <fullName evidence="2">Uncharacterized protein</fullName>
    </submittedName>
</protein>
<dbReference type="RefSeq" id="WP_344020018.1">
    <property type="nucleotide sequence ID" value="NZ_BAAABX010000008.1"/>
</dbReference>
<keyword evidence="3" id="KW-1185">Reference proteome</keyword>
<sequence length="81" mass="8506">MGTSSHGRGRARPSGPWRAVARAASLAPVVVWAWAVHRLGAGGGAGPVESLAAAGWGLGLLPVHCVPWARPRGRRRGRRIR</sequence>
<comment type="caution">
    <text evidence="2">The sequence shown here is derived from an EMBL/GenBank/DDBJ whole genome shotgun (WGS) entry which is preliminary data.</text>
</comment>
<reference evidence="3" key="1">
    <citation type="journal article" date="2019" name="Int. J. Syst. Evol. Microbiol.">
        <title>The Global Catalogue of Microorganisms (GCM) 10K type strain sequencing project: providing services to taxonomists for standard genome sequencing and annotation.</title>
        <authorList>
            <consortium name="The Broad Institute Genomics Platform"/>
            <consortium name="The Broad Institute Genome Sequencing Center for Infectious Disease"/>
            <person name="Wu L."/>
            <person name="Ma J."/>
        </authorList>
    </citation>
    <scope>NUCLEOTIDE SEQUENCE [LARGE SCALE GENOMIC DNA]</scope>
    <source>
        <strain evidence="3">JCM 4788</strain>
    </source>
</reference>
<evidence type="ECO:0000313" key="2">
    <source>
        <dbReference type="EMBL" id="GAA0390446.1"/>
    </source>
</evidence>
<proteinExistence type="predicted"/>
<dbReference type="Proteomes" id="UP001500879">
    <property type="component" value="Unassembled WGS sequence"/>
</dbReference>
<feature type="transmembrane region" description="Helical" evidence="1">
    <location>
        <begin position="51"/>
        <end position="69"/>
    </location>
</feature>
<evidence type="ECO:0000256" key="1">
    <source>
        <dbReference type="SAM" id="Phobius"/>
    </source>
</evidence>
<organism evidence="2 3">
    <name type="scientific">Streptomyces luteireticuli</name>
    <dbReference type="NCBI Taxonomy" id="173858"/>
    <lineage>
        <taxon>Bacteria</taxon>
        <taxon>Bacillati</taxon>
        <taxon>Actinomycetota</taxon>
        <taxon>Actinomycetes</taxon>
        <taxon>Kitasatosporales</taxon>
        <taxon>Streptomycetaceae</taxon>
        <taxon>Streptomyces</taxon>
    </lineage>
</organism>
<accession>A0ABP3I501</accession>
<keyword evidence="1" id="KW-1133">Transmembrane helix</keyword>
<feature type="transmembrane region" description="Helical" evidence="1">
    <location>
        <begin position="20"/>
        <end position="39"/>
    </location>
</feature>
<name>A0ABP3I501_9ACTN</name>
<keyword evidence="1" id="KW-0812">Transmembrane</keyword>
<keyword evidence="1" id="KW-0472">Membrane</keyword>
<evidence type="ECO:0000313" key="3">
    <source>
        <dbReference type="Proteomes" id="UP001500879"/>
    </source>
</evidence>
<gene>
    <name evidence="2" type="ORF">GCM10010357_08880</name>
</gene>